<organism evidence="3">
    <name type="scientific">Lepeophtheirus salmonis</name>
    <name type="common">Salmon louse</name>
    <name type="synonym">Caligus salmonis</name>
    <dbReference type="NCBI Taxonomy" id="72036"/>
    <lineage>
        <taxon>Eukaryota</taxon>
        <taxon>Metazoa</taxon>
        <taxon>Ecdysozoa</taxon>
        <taxon>Arthropoda</taxon>
        <taxon>Crustacea</taxon>
        <taxon>Multicrustacea</taxon>
        <taxon>Hexanauplia</taxon>
        <taxon>Copepoda</taxon>
        <taxon>Siphonostomatoida</taxon>
        <taxon>Caligidae</taxon>
        <taxon>Lepeophtheirus</taxon>
    </lineage>
</organism>
<evidence type="ECO:0000313" key="3">
    <source>
        <dbReference type="EMBL" id="CDW38851.1"/>
    </source>
</evidence>
<feature type="compositionally biased region" description="Polar residues" evidence="1">
    <location>
        <begin position="317"/>
        <end position="326"/>
    </location>
</feature>
<keyword evidence="2" id="KW-0472">Membrane</keyword>
<feature type="transmembrane region" description="Helical" evidence="2">
    <location>
        <begin position="21"/>
        <end position="41"/>
    </location>
</feature>
<proteinExistence type="predicted"/>
<name>A0A0K2UMB6_LEPSM</name>
<dbReference type="OrthoDB" id="8250972at2759"/>
<evidence type="ECO:0000256" key="2">
    <source>
        <dbReference type="SAM" id="Phobius"/>
    </source>
</evidence>
<protein>
    <recommendedName>
        <fullName evidence="4">PXA domain-containing protein</fullName>
    </recommendedName>
</protein>
<feature type="region of interest" description="Disordered" evidence="1">
    <location>
        <begin position="314"/>
        <end position="352"/>
    </location>
</feature>
<reference evidence="3" key="1">
    <citation type="submission" date="2014-05" db="EMBL/GenBank/DDBJ databases">
        <authorList>
            <person name="Chronopoulou M."/>
        </authorList>
    </citation>
    <scope>NUCLEOTIDE SEQUENCE</scope>
    <source>
        <tissue evidence="3">Whole organism</tissue>
    </source>
</reference>
<keyword evidence="2" id="KW-0812">Transmembrane</keyword>
<sequence>MDIIRDKIINKIDESTLVKHIQLISGSFIVASLFLDFLISGKFINQYIYLFIFIAIAYNSARLTDRLIPNLGSIKLSVLRNEIRLLGFPTQIWESIKKPSFLKVEYEERAVIEAWVKEITEHYILNWYSTSTDEPSKFVAEVEEELRIIFKGILLNLQSRNWDNFLIKLSNLFILHLKRKKSKFSKPVYRHPILMRTLSEHDYYVSAISAVLNKFGNRTKYTKYANTNDCSLHHLIIIEILSKQLVTRISNISSTSNKKKNESPNVKKLVNEEIDGAKKSEIKKVPSSEKFNIDENNLENTHIKIIEGSHKKRPSINLPNILNKSVNNDKETSKTYSTPEPSGNPNAEIRTDDEQTQVIDLSDEEVQNDNLESEDMDTAIIKLRQLLEEKENSYEQGKHKSLTIPSDGRMFFNINLSEEGFDSYVIIYDAVIINKTSSNVPSSNQFEYTTKTIQTTRSYNEFVNLEKDLRKKYNLEFQLEIENLALNQNKLDILKSWLDKLIHHYESSTSSEVKHFLKYPTDEIDLQLGKADKGQRIDKFLAKTVSGVFASIKDRLPNFEDDNSVHEEDIEHMDTSNEGLESGILSDLSIKERLENGHMDKDDNSLHLPVRLNFSPMANELSEFEINLNCAVHEEMRSNKEECKKVNGNEVIVFQRGDNYKKFIEKEMFKDELTESLTEKLIHLSILLFVDEMKGKYAWLKSQFMINIAKVVLSHTVDELIEDVLASWTNENAWKAIFMQLRQILWYEKFDVSSSCFEEQCTSQSFKRIVKNVFASKEANRELIYNITDLILSTVLNEENK</sequence>
<dbReference type="SUPFAM" id="SSF64268">
    <property type="entry name" value="PX domain"/>
    <property type="match status" value="1"/>
</dbReference>
<evidence type="ECO:0000256" key="1">
    <source>
        <dbReference type="SAM" id="MobiDB-lite"/>
    </source>
</evidence>
<dbReference type="PANTHER" id="PTHR22775:SF3">
    <property type="entry name" value="SORTING NEXIN-13"/>
    <property type="match status" value="1"/>
</dbReference>
<dbReference type="InterPro" id="IPR036871">
    <property type="entry name" value="PX_dom_sf"/>
</dbReference>
<dbReference type="PANTHER" id="PTHR22775">
    <property type="entry name" value="SORTING NEXIN"/>
    <property type="match status" value="1"/>
</dbReference>
<accession>A0A0K2UMB6</accession>
<evidence type="ECO:0008006" key="4">
    <source>
        <dbReference type="Google" id="ProtNLM"/>
    </source>
</evidence>
<keyword evidence="2" id="KW-1133">Transmembrane helix</keyword>
<dbReference type="GO" id="GO:0035091">
    <property type="term" value="F:phosphatidylinositol binding"/>
    <property type="evidence" value="ECO:0007669"/>
    <property type="project" value="InterPro"/>
</dbReference>
<feature type="compositionally biased region" description="Polar residues" evidence="1">
    <location>
        <begin position="334"/>
        <end position="345"/>
    </location>
</feature>
<dbReference type="AlphaFoldDB" id="A0A0K2UMB6"/>
<dbReference type="EMBL" id="HACA01021490">
    <property type="protein sequence ID" value="CDW38851.1"/>
    <property type="molecule type" value="Transcribed_RNA"/>
</dbReference>